<reference evidence="20" key="3">
    <citation type="submission" date="2025-09" db="UniProtKB">
        <authorList>
            <consortium name="Ensembl"/>
        </authorList>
    </citation>
    <scope>IDENTIFICATION</scope>
</reference>
<feature type="coiled-coil region" evidence="16">
    <location>
        <begin position="245"/>
        <end position="363"/>
    </location>
</feature>
<dbReference type="FunFam" id="2.130.10.10:FF:000334">
    <property type="entry name" value="C-Jun-amino-terminal kinase-interacting protein 3 isoform X6"/>
    <property type="match status" value="1"/>
</dbReference>
<evidence type="ECO:0000256" key="8">
    <source>
        <dbReference type="ARBA" id="ARBA00022490"/>
    </source>
</evidence>
<feature type="compositionally biased region" description="Low complexity" evidence="17">
    <location>
        <begin position="655"/>
        <end position="669"/>
    </location>
</feature>
<dbReference type="GO" id="GO:0005794">
    <property type="term" value="C:Golgi apparatus"/>
    <property type="evidence" value="ECO:0007669"/>
    <property type="project" value="UniProtKB-SubCell"/>
</dbReference>
<comment type="similarity">
    <text evidence="7">Belongs to the JIP scaffold family.</text>
</comment>
<dbReference type="InterPro" id="IPR036322">
    <property type="entry name" value="WD40_repeat_dom_sf"/>
</dbReference>
<dbReference type="GO" id="GO:0016192">
    <property type="term" value="P:vesicle-mediated transport"/>
    <property type="evidence" value="ECO:0007669"/>
    <property type="project" value="TreeGrafter"/>
</dbReference>
<dbReference type="PROSITE" id="PS51777">
    <property type="entry name" value="RH2"/>
    <property type="match status" value="1"/>
</dbReference>
<evidence type="ECO:0000256" key="11">
    <source>
        <dbReference type="ARBA" id="ARBA00023054"/>
    </source>
</evidence>
<evidence type="ECO:0000256" key="3">
    <source>
        <dbReference type="ARBA" id="ARBA00004541"/>
    </source>
</evidence>
<comment type="subcellular location">
    <subcellularLocation>
        <location evidence="2">Cell projection</location>
        <location evidence="2">Axon</location>
    </subcellularLocation>
    <subcellularLocation>
        <location evidence="1">Cell projection</location>
        <location evidence="1">Dendrite</location>
    </subcellularLocation>
    <subcellularLocation>
        <location evidence="6">Cell projection</location>
        <location evidence="6">Growth cone</location>
    </subcellularLocation>
    <subcellularLocation>
        <location evidence="5">Cytoplasm</location>
        <location evidence="5">Perinuclear region</location>
    </subcellularLocation>
    <subcellularLocation>
        <location evidence="3">Cytoplasmic vesicle</location>
    </subcellularLocation>
    <subcellularLocation>
        <location evidence="4">Golgi apparatus</location>
    </subcellularLocation>
</comment>
<dbReference type="GO" id="GO:0030425">
    <property type="term" value="C:dendrite"/>
    <property type="evidence" value="ECO:0007669"/>
    <property type="project" value="UniProtKB-SubCell"/>
</dbReference>
<dbReference type="Ensembl" id="ENSGWIT00000010656.1">
    <property type="protein sequence ID" value="ENSGWIP00000009556.1"/>
    <property type="gene ID" value="ENSGWIG00000005668.1"/>
</dbReference>
<feature type="domain" description="RH1" evidence="18">
    <location>
        <begin position="7"/>
        <end position="95"/>
    </location>
</feature>
<evidence type="ECO:0000256" key="1">
    <source>
        <dbReference type="ARBA" id="ARBA00004279"/>
    </source>
</evidence>
<evidence type="ECO:0000256" key="12">
    <source>
        <dbReference type="ARBA" id="ARBA00023273"/>
    </source>
</evidence>
<gene>
    <name evidence="20" type="primary">mapk8ip3</name>
</gene>
<keyword evidence="10" id="KW-0333">Golgi apparatus</keyword>
<evidence type="ECO:0000256" key="9">
    <source>
        <dbReference type="ARBA" id="ARBA00022553"/>
    </source>
</evidence>
<reference evidence="20" key="2">
    <citation type="submission" date="2025-08" db="UniProtKB">
        <authorList>
            <consortium name="Ensembl"/>
        </authorList>
    </citation>
    <scope>IDENTIFICATION</scope>
</reference>
<evidence type="ECO:0000256" key="17">
    <source>
        <dbReference type="SAM" id="MobiDB-lite"/>
    </source>
</evidence>
<keyword evidence="11 16" id="KW-0175">Coiled coil</keyword>
<dbReference type="Proteomes" id="UP000694680">
    <property type="component" value="Chromosome 8"/>
</dbReference>
<keyword evidence="13" id="KW-0968">Cytoplasmic vesicle</keyword>
<dbReference type="PANTHER" id="PTHR13886:SF3">
    <property type="entry name" value="C-JUN-AMINO-TERMINAL KINASE-INTERACTING PROTEIN 3"/>
    <property type="match status" value="1"/>
</dbReference>
<evidence type="ECO:0000256" key="16">
    <source>
        <dbReference type="SAM" id="Coils"/>
    </source>
</evidence>
<dbReference type="InterPro" id="IPR034744">
    <property type="entry name" value="RH2"/>
</dbReference>
<evidence type="ECO:0000256" key="4">
    <source>
        <dbReference type="ARBA" id="ARBA00004555"/>
    </source>
</evidence>
<evidence type="ECO:0000256" key="10">
    <source>
        <dbReference type="ARBA" id="ARBA00023034"/>
    </source>
</evidence>
<dbReference type="FunFam" id="1.20.5.1000:FF:000001">
    <property type="entry name" value="C-Jun-amino-terminal kinase-interacting protein 3 isoform X2"/>
    <property type="match status" value="1"/>
</dbReference>
<protein>
    <recommendedName>
        <fullName evidence="14">C-Jun-amino-terminal kinase-interacting protein 3</fullName>
    </recommendedName>
    <alternativeName>
        <fullName evidence="15">JNK MAP kinase scaffold protein 3</fullName>
    </alternativeName>
</protein>
<keyword evidence="12" id="KW-0966">Cell projection</keyword>
<dbReference type="GO" id="GO:0019894">
    <property type="term" value="F:kinesin binding"/>
    <property type="evidence" value="ECO:0007669"/>
    <property type="project" value="TreeGrafter"/>
</dbReference>
<organism evidence="20 21">
    <name type="scientific">Gouania willdenowi</name>
    <name type="common">Blunt-snouted clingfish</name>
    <name type="synonym">Lepadogaster willdenowi</name>
    <dbReference type="NCBI Taxonomy" id="441366"/>
    <lineage>
        <taxon>Eukaryota</taxon>
        <taxon>Metazoa</taxon>
        <taxon>Chordata</taxon>
        <taxon>Craniata</taxon>
        <taxon>Vertebrata</taxon>
        <taxon>Euteleostomi</taxon>
        <taxon>Actinopterygii</taxon>
        <taxon>Neopterygii</taxon>
        <taxon>Teleostei</taxon>
        <taxon>Neoteleostei</taxon>
        <taxon>Acanthomorphata</taxon>
        <taxon>Ovalentaria</taxon>
        <taxon>Blenniimorphae</taxon>
        <taxon>Blenniiformes</taxon>
        <taxon>Gobiesocoidei</taxon>
        <taxon>Gobiesocidae</taxon>
        <taxon>Gobiesocinae</taxon>
        <taxon>Gouania</taxon>
    </lineage>
</organism>
<dbReference type="PROSITE" id="PS51776">
    <property type="entry name" value="RH1"/>
    <property type="match status" value="1"/>
</dbReference>
<evidence type="ECO:0000313" key="21">
    <source>
        <dbReference type="Proteomes" id="UP000694680"/>
    </source>
</evidence>
<dbReference type="InterPro" id="IPR032486">
    <property type="entry name" value="JIP_LZII"/>
</dbReference>
<dbReference type="Pfam" id="PF16471">
    <property type="entry name" value="JIP_LZII"/>
    <property type="match status" value="1"/>
</dbReference>
<evidence type="ECO:0000259" key="18">
    <source>
        <dbReference type="PROSITE" id="PS51776"/>
    </source>
</evidence>
<dbReference type="GO" id="GO:0031410">
    <property type="term" value="C:cytoplasmic vesicle"/>
    <property type="evidence" value="ECO:0007669"/>
    <property type="project" value="UniProtKB-SubCell"/>
</dbReference>
<dbReference type="Pfam" id="PF19056">
    <property type="entry name" value="WD40_2"/>
    <property type="match status" value="1"/>
</dbReference>
<dbReference type="Gene3D" id="1.20.5.1000">
    <property type="entry name" value="arf6 gtpase in complex with a specific effector, jip4"/>
    <property type="match status" value="1"/>
</dbReference>
<dbReference type="FunFam" id="1.20.58.1770:FF:000001">
    <property type="entry name" value="C-Jun-amino-terminal kinase-interacting protein 3 isoform X1"/>
    <property type="match status" value="1"/>
</dbReference>
<dbReference type="GO" id="GO:0030426">
    <property type="term" value="C:growth cone"/>
    <property type="evidence" value="ECO:0007669"/>
    <property type="project" value="UniProtKB-SubCell"/>
</dbReference>
<dbReference type="AlphaFoldDB" id="A0A8C5DQN9"/>
<reference evidence="20" key="1">
    <citation type="submission" date="2020-06" db="EMBL/GenBank/DDBJ databases">
        <authorList>
            <consortium name="Wellcome Sanger Institute Data Sharing"/>
        </authorList>
    </citation>
    <scope>NUCLEOTIDE SEQUENCE [LARGE SCALE GENOMIC DNA]</scope>
</reference>
<evidence type="ECO:0000256" key="6">
    <source>
        <dbReference type="ARBA" id="ARBA00004624"/>
    </source>
</evidence>
<evidence type="ECO:0000256" key="14">
    <source>
        <dbReference type="ARBA" id="ARBA00071163"/>
    </source>
</evidence>
<dbReference type="Gene3D" id="1.20.58.1770">
    <property type="match status" value="1"/>
</dbReference>
<dbReference type="PANTHER" id="PTHR13886">
    <property type="entry name" value="JNK/SAPK-ASSOCIATED PROTEIN"/>
    <property type="match status" value="1"/>
</dbReference>
<dbReference type="GO" id="GO:0030159">
    <property type="term" value="F:signaling receptor complex adaptor activity"/>
    <property type="evidence" value="ECO:0007669"/>
    <property type="project" value="TreeGrafter"/>
</dbReference>
<dbReference type="GO" id="GO:0005078">
    <property type="term" value="F:MAP-kinase scaffold activity"/>
    <property type="evidence" value="ECO:0007669"/>
    <property type="project" value="InterPro"/>
</dbReference>
<dbReference type="InterPro" id="IPR034743">
    <property type="entry name" value="RH1"/>
</dbReference>
<dbReference type="GO" id="GO:0008432">
    <property type="term" value="F:JUN kinase binding"/>
    <property type="evidence" value="ECO:0007669"/>
    <property type="project" value="TreeGrafter"/>
</dbReference>
<dbReference type="InterPro" id="IPR015943">
    <property type="entry name" value="WD40/YVTN_repeat-like_dom_sf"/>
</dbReference>
<sequence length="1003" mass="112792">MELQIDEVVYQDDYGSGSVMSERVSGLANSIYREFERLIRSYDEEVVKELMPLVVNVLENLDAVLTENQEHEVELELLKEDNEQLITQYEREKALRKQAEEKFIEFEDALEAEKKDLQVQVDFLELQSKQLELKSKNYSDQITRLEERESDMKKEYNSLHQRHTEMIQNYVERIERSKMQQTGSQSEGPGCGRTLVLCFSPSHGIVNEAFGINTDSLYHEIKDAKSDIIGDVDAGAELLGMGKEVENLLTENKQLLETKNALNIVKNDLIAKVDELSGEQAVLREELEALRQSKNKVDTRVKELEEELKRLRAEALGASRDPKDEVGDDVSEAVRRRFTRVEMARVLMERNQYKERLMELQEAVRWTEMIRASRESPPIQEKKKSTIWQFFARLFNTSSSPPPVKRPYYSVNIHYKSPSPCSLVYFSFVSLCVLFPPVVSRLASNGVASLLSDSALLARREQRREQYRQVREHMRRDDGIMQACGWSVPSRFKQTTSEKEDNRMKNVPVPVYCRPLVEKDPNRKVGHSWCECGSKELQESDTMSSRVWILTSTHSASKVVIIDANQPGSLVDQFNVCNAHVLCISSVPAASESDYPAGEIVLDSGDSGSVGGDDTGSMEGMLAGITLVGCATNCSVARTPTAPPVNGKIHITQSAEEATEATEVPESTTNHTENRSGPPGPFTEHVFTDPPPRLADTSNRCFFLCFPPRLYVHSAVGNWKKCLHSIKLKDSVLSLVHVKGRVLVALADGTLAIFHRAEDGQWDLSNYHLMDLGRPHHSIRCMAVVHDKVWCGYKNKIHVIQPKSMQIEKSFDAHPRRESQVRQLAWIGDGVWVSIRLDSTLRLYHAHTHQHLQDVDIEPYVSKMLGTGKLGFSFVRITALLIGGNRLWVGTGNGVIISIPLTETVVLHRGQLLGLRANKVSPTSSGGVIHVYGDDGSEKSSGSFIPYCSMAQAQLCFHGHRDAVKFFVSVPGRNMTFTGISGSPHSISYVFTVTCKTLTDKFY</sequence>
<feature type="domain" description="RH2" evidence="19">
    <location>
        <begin position="335"/>
        <end position="406"/>
    </location>
</feature>
<name>A0A8C5DQN9_GOUWI</name>
<dbReference type="GO" id="GO:0048471">
    <property type="term" value="C:perinuclear region of cytoplasm"/>
    <property type="evidence" value="ECO:0007669"/>
    <property type="project" value="UniProtKB-SubCell"/>
</dbReference>
<evidence type="ECO:0000313" key="20">
    <source>
        <dbReference type="Ensembl" id="ENSGWIP00000009556.1"/>
    </source>
</evidence>
<evidence type="ECO:0000256" key="5">
    <source>
        <dbReference type="ARBA" id="ARBA00004556"/>
    </source>
</evidence>
<keyword evidence="21" id="KW-1185">Reference proteome</keyword>
<feature type="coiled-coil region" evidence="16">
    <location>
        <begin position="61"/>
        <end position="162"/>
    </location>
</feature>
<dbReference type="Gene3D" id="2.130.10.10">
    <property type="entry name" value="YVTN repeat-like/Quinoprotein amine dehydrogenase"/>
    <property type="match status" value="1"/>
</dbReference>
<evidence type="ECO:0000256" key="13">
    <source>
        <dbReference type="ARBA" id="ARBA00023329"/>
    </source>
</evidence>
<dbReference type="SUPFAM" id="SSF50978">
    <property type="entry name" value="WD40 repeat-like"/>
    <property type="match status" value="1"/>
</dbReference>
<proteinExistence type="inferred from homology"/>
<evidence type="ECO:0000256" key="7">
    <source>
        <dbReference type="ARBA" id="ARBA00009866"/>
    </source>
</evidence>
<dbReference type="Pfam" id="PF09744">
    <property type="entry name" value="RH1"/>
    <property type="match status" value="1"/>
</dbReference>
<feature type="region of interest" description="Disordered" evidence="17">
    <location>
        <begin position="655"/>
        <end position="682"/>
    </location>
</feature>
<dbReference type="InterPro" id="IPR039911">
    <property type="entry name" value="JIP3/JIP4"/>
</dbReference>
<keyword evidence="8" id="KW-0963">Cytoplasm</keyword>
<keyword evidence="9" id="KW-0597">Phosphoprotein</keyword>
<evidence type="ECO:0000256" key="2">
    <source>
        <dbReference type="ARBA" id="ARBA00004489"/>
    </source>
</evidence>
<evidence type="ECO:0000259" key="19">
    <source>
        <dbReference type="PROSITE" id="PS51777"/>
    </source>
</evidence>
<evidence type="ECO:0000256" key="15">
    <source>
        <dbReference type="ARBA" id="ARBA00076107"/>
    </source>
</evidence>
<accession>A0A8C5DQN9</accession>